<keyword evidence="1" id="KW-0472">Membrane</keyword>
<evidence type="ECO:0000259" key="2">
    <source>
        <dbReference type="Pfam" id="PF13387"/>
    </source>
</evidence>
<protein>
    <submittedName>
        <fullName evidence="3">DUF4105 domain-containing protein</fullName>
    </submittedName>
</protein>
<organism evidence="3 4">
    <name type="scientific">Billgrantia aerodenitrificans</name>
    <dbReference type="NCBI Taxonomy" id="2733483"/>
    <lineage>
        <taxon>Bacteria</taxon>
        <taxon>Pseudomonadati</taxon>
        <taxon>Pseudomonadota</taxon>
        <taxon>Gammaproteobacteria</taxon>
        <taxon>Oceanospirillales</taxon>
        <taxon>Halomonadaceae</taxon>
        <taxon>Billgrantia</taxon>
    </lineage>
</organism>
<dbReference type="EMBL" id="JABFTV010000008">
    <property type="protein sequence ID" value="MCE8025649.1"/>
    <property type="molecule type" value="Genomic_DNA"/>
</dbReference>
<feature type="domain" description="Lnb N-terminal periplasmic" evidence="2">
    <location>
        <begin position="131"/>
        <end position="285"/>
    </location>
</feature>
<accession>A0ABS9AV94</accession>
<sequence length="355" mass="40316">MAASRKKWNEMAQLIVGIVAHTVLALAAMWGAAALWFRLPGTPNQRRLAVTGWSLVALVLVMLGAQGIWPASVVLLLLLAALLIWWFRLQPTHDRPWSADVVHLATGEVRGERLTLHHVRDFDWHTRDEADEHWEERSYDLERLDSVDMIVSSWGRPGVAHVMISFGFEGERFVLFSVEVRRLKGERFSEIGGFFRQYELAIVAADERDAVGLRTKVRGERVSIYRLHMSRRAMRSLLLAYVDEANALVESPRFYNTITANCTTLIFDMARGIGARLPFDYRLLVTDRLPGYAFKVGGLWPGHSLPELEAGGRIDERARQVHRAPDFSQRIREGVPGWESLHVGESEVVEERRGS</sequence>
<feature type="transmembrane region" description="Helical" evidence="1">
    <location>
        <begin position="12"/>
        <end position="36"/>
    </location>
</feature>
<keyword evidence="1" id="KW-0812">Transmembrane</keyword>
<dbReference type="Proteomes" id="UP001320272">
    <property type="component" value="Unassembled WGS sequence"/>
</dbReference>
<proteinExistence type="predicted"/>
<feature type="transmembrane region" description="Helical" evidence="1">
    <location>
        <begin position="71"/>
        <end position="89"/>
    </location>
</feature>
<name>A0ABS9AV94_9GAMM</name>
<dbReference type="Pfam" id="PF13387">
    <property type="entry name" value="Lnb_N"/>
    <property type="match status" value="1"/>
</dbReference>
<keyword evidence="4" id="KW-1185">Reference proteome</keyword>
<gene>
    <name evidence="3" type="ORF">HOP59_16070</name>
</gene>
<reference evidence="3 4" key="1">
    <citation type="journal article" date="2021" name="Front. Microbiol.">
        <title>Aerobic Denitrification and Heterotrophic Sulfur Oxidation in the Genus Halomonas Revealed by Six Novel Species Characterizations and Genome-Based Analysis.</title>
        <authorList>
            <person name="Wang L."/>
            <person name="Shao Z."/>
        </authorList>
    </citation>
    <scope>NUCLEOTIDE SEQUENCE [LARGE SCALE GENOMIC DNA]</scope>
    <source>
        <strain evidence="3 4">MCCC 1A11058</strain>
    </source>
</reference>
<evidence type="ECO:0000313" key="4">
    <source>
        <dbReference type="Proteomes" id="UP001320272"/>
    </source>
</evidence>
<keyword evidence="1" id="KW-1133">Transmembrane helix</keyword>
<evidence type="ECO:0000313" key="3">
    <source>
        <dbReference type="EMBL" id="MCE8025649.1"/>
    </source>
</evidence>
<dbReference type="InterPro" id="IPR025178">
    <property type="entry name" value="Lnb_N"/>
</dbReference>
<evidence type="ECO:0000256" key="1">
    <source>
        <dbReference type="SAM" id="Phobius"/>
    </source>
</evidence>
<comment type="caution">
    <text evidence="3">The sequence shown here is derived from an EMBL/GenBank/DDBJ whole genome shotgun (WGS) entry which is preliminary data.</text>
</comment>